<keyword evidence="1" id="KW-0812">Transmembrane</keyword>
<proteinExistence type="predicted"/>
<evidence type="ECO:0000313" key="2">
    <source>
        <dbReference type="EMBL" id="PZQ70693.1"/>
    </source>
</evidence>
<reference evidence="2 3" key="1">
    <citation type="submission" date="2017-08" db="EMBL/GenBank/DDBJ databases">
        <title>Infants hospitalized years apart are colonized by the same room-sourced microbial strains.</title>
        <authorList>
            <person name="Brooks B."/>
            <person name="Olm M.R."/>
            <person name="Firek B.A."/>
            <person name="Baker R."/>
            <person name="Thomas B.C."/>
            <person name="Morowitz M.J."/>
            <person name="Banfield J.F."/>
        </authorList>
    </citation>
    <scope>NUCLEOTIDE SEQUENCE [LARGE SCALE GENOMIC DNA]</scope>
    <source>
        <strain evidence="2">S2_005_003_R2_41</strain>
    </source>
</reference>
<feature type="transmembrane region" description="Helical" evidence="1">
    <location>
        <begin position="22"/>
        <end position="41"/>
    </location>
</feature>
<dbReference type="EMBL" id="QFPP01000262">
    <property type="protein sequence ID" value="PZQ70693.1"/>
    <property type="molecule type" value="Genomic_DNA"/>
</dbReference>
<name>A0A2W5RTM1_VARPD</name>
<keyword evidence="1" id="KW-0472">Membrane</keyword>
<keyword evidence="1" id="KW-1133">Transmembrane helix</keyword>
<gene>
    <name evidence="2" type="ORF">DI563_18190</name>
</gene>
<protein>
    <recommendedName>
        <fullName evidence="4">Transmembrane protein</fullName>
    </recommendedName>
</protein>
<evidence type="ECO:0008006" key="4">
    <source>
        <dbReference type="Google" id="ProtNLM"/>
    </source>
</evidence>
<evidence type="ECO:0000313" key="3">
    <source>
        <dbReference type="Proteomes" id="UP000249135"/>
    </source>
</evidence>
<accession>A0A2W5RTM1</accession>
<evidence type="ECO:0000256" key="1">
    <source>
        <dbReference type="SAM" id="Phobius"/>
    </source>
</evidence>
<sequence>MNENERAQCATLAALLRAEHLAGWWGFALSVIAAAVLALTVRALSMTATMGFGAVAVLGVLERYFAFRLRFDQRLFESLAAGALPSLRALDGALAALGLRAVPESERALADRVGGTRQLMQRHLIVVACQSAMFLLAVMTEDLR</sequence>
<feature type="transmembrane region" description="Helical" evidence="1">
    <location>
        <begin position="48"/>
        <end position="67"/>
    </location>
</feature>
<organism evidence="2 3">
    <name type="scientific">Variovorax paradoxus</name>
    <dbReference type="NCBI Taxonomy" id="34073"/>
    <lineage>
        <taxon>Bacteria</taxon>
        <taxon>Pseudomonadati</taxon>
        <taxon>Pseudomonadota</taxon>
        <taxon>Betaproteobacteria</taxon>
        <taxon>Burkholderiales</taxon>
        <taxon>Comamonadaceae</taxon>
        <taxon>Variovorax</taxon>
    </lineage>
</organism>
<comment type="caution">
    <text evidence="2">The sequence shown here is derived from an EMBL/GenBank/DDBJ whole genome shotgun (WGS) entry which is preliminary data.</text>
</comment>
<dbReference type="Proteomes" id="UP000249135">
    <property type="component" value="Unassembled WGS sequence"/>
</dbReference>
<dbReference type="AlphaFoldDB" id="A0A2W5RTM1"/>